<feature type="region of interest" description="Disordered" evidence="1">
    <location>
        <begin position="414"/>
        <end position="469"/>
    </location>
</feature>
<feature type="compositionally biased region" description="Acidic residues" evidence="1">
    <location>
        <begin position="437"/>
        <end position="456"/>
    </location>
</feature>
<proteinExistence type="predicted"/>
<dbReference type="AlphaFoldDB" id="A0A7J6UL11"/>
<evidence type="ECO:0008006" key="4">
    <source>
        <dbReference type="Google" id="ProtNLM"/>
    </source>
</evidence>
<dbReference type="EMBL" id="JABANO010002268">
    <property type="protein sequence ID" value="KAF4757756.1"/>
    <property type="molecule type" value="Genomic_DNA"/>
</dbReference>
<feature type="compositionally biased region" description="Low complexity" evidence="1">
    <location>
        <begin position="8"/>
        <end position="26"/>
    </location>
</feature>
<protein>
    <recommendedName>
        <fullName evidence="4">Peptidase A2 domain-containing protein</fullName>
    </recommendedName>
</protein>
<evidence type="ECO:0000256" key="1">
    <source>
        <dbReference type="SAM" id="MobiDB-lite"/>
    </source>
</evidence>
<name>A0A7J6UL11_PEROL</name>
<accession>A0A7J6UL11</accession>
<dbReference type="InterPro" id="IPR021109">
    <property type="entry name" value="Peptidase_aspartic_dom_sf"/>
</dbReference>
<dbReference type="Proteomes" id="UP000553632">
    <property type="component" value="Unassembled WGS sequence"/>
</dbReference>
<dbReference type="Pfam" id="PF13650">
    <property type="entry name" value="Asp_protease_2"/>
    <property type="match status" value="1"/>
</dbReference>
<feature type="region of interest" description="Disordered" evidence="1">
    <location>
        <begin position="286"/>
        <end position="309"/>
    </location>
</feature>
<dbReference type="CDD" id="cd00303">
    <property type="entry name" value="retropepsin_like"/>
    <property type="match status" value="1"/>
</dbReference>
<evidence type="ECO:0000313" key="3">
    <source>
        <dbReference type="Proteomes" id="UP000553632"/>
    </source>
</evidence>
<feature type="non-terminal residue" evidence="2">
    <location>
        <position position="1"/>
    </location>
</feature>
<reference evidence="2 3" key="1">
    <citation type="submission" date="2020-04" db="EMBL/GenBank/DDBJ databases">
        <title>Perkinsus olseni comparative genomics.</title>
        <authorList>
            <person name="Bogema D.R."/>
        </authorList>
    </citation>
    <scope>NUCLEOTIDE SEQUENCE [LARGE SCALE GENOMIC DNA]</scope>
    <source>
        <strain evidence="2 3">ATCC PRA-207</strain>
    </source>
</reference>
<dbReference type="PROSITE" id="PS00141">
    <property type="entry name" value="ASP_PROTEASE"/>
    <property type="match status" value="1"/>
</dbReference>
<dbReference type="GO" id="GO:0006508">
    <property type="term" value="P:proteolysis"/>
    <property type="evidence" value="ECO:0007669"/>
    <property type="project" value="InterPro"/>
</dbReference>
<organism evidence="2 3">
    <name type="scientific">Perkinsus olseni</name>
    <name type="common">Perkinsus atlanticus</name>
    <dbReference type="NCBI Taxonomy" id="32597"/>
    <lineage>
        <taxon>Eukaryota</taxon>
        <taxon>Sar</taxon>
        <taxon>Alveolata</taxon>
        <taxon>Perkinsozoa</taxon>
        <taxon>Perkinsea</taxon>
        <taxon>Perkinsida</taxon>
        <taxon>Perkinsidae</taxon>
        <taxon>Perkinsus</taxon>
    </lineage>
</organism>
<gene>
    <name evidence="2" type="ORF">FOZ63_010335</name>
</gene>
<feature type="compositionally biased region" description="Basic and acidic residues" evidence="1">
    <location>
        <begin position="286"/>
        <end position="300"/>
    </location>
</feature>
<comment type="caution">
    <text evidence="2">The sequence shown here is derived from an EMBL/GenBank/DDBJ whole genome shotgun (WGS) entry which is preliminary data.</text>
</comment>
<feature type="region of interest" description="Disordered" evidence="1">
    <location>
        <begin position="1"/>
        <end position="32"/>
    </location>
</feature>
<dbReference type="SUPFAM" id="SSF50630">
    <property type="entry name" value="Acid proteases"/>
    <property type="match status" value="1"/>
</dbReference>
<dbReference type="GO" id="GO:0004190">
    <property type="term" value="F:aspartic-type endopeptidase activity"/>
    <property type="evidence" value="ECO:0007669"/>
    <property type="project" value="InterPro"/>
</dbReference>
<dbReference type="Gene3D" id="2.40.70.10">
    <property type="entry name" value="Acid Proteases"/>
    <property type="match status" value="1"/>
</dbReference>
<sequence>LPKSGSATPKRPSTPRPTTTVHSVTTDINDDGEGRWVHMVSSTSTAQPTSNSAMVIGTITIEDQEMTALFDTGAEVSLVTRSALRYLLPDAEVNDNVTHNIRVADGAALHVDGTVKLRVSTDNIVIDDYFIVTSDDLNVPILLGCPTLAKLRTTIRIGPQGMDVYTNDNSSRPTTSTKKVVTFEDVSKYSTQGDFGDSDNSQRLLVAYKVNHIRRLFLTTFPGTSTLNDDLLYDVIYPDVALYPNEELQVDDLPRGQGKCNHLGNEPLNDLSIYYMATSSPLEIVDPHHKNGQRLSKDEAPTEQEDVDLDNYDNLPPWDVLLRSWCYDESTPLGRVYVRVPWTNDSRPPFNFKNAAMRGGASVRRLTHEQRQAFEAALGAYVDRGFCKIVKDNYDGPPTFDQCQAAWDQLTSGTAYDGTPDSATVDDEADTGHEENDANNDEDEMVAPPEADDDDTIDPHTTEATPPTTSALERLRQLLGSSRRLTFGKFVVTAPCDGNLVIVVNDNYNGLARVLKVDDTNPDNVVISVQPMDTYREGSLVMVKDTDDYKELQSGIDEIIYVRPSSRSLTRTRGKELTGLLSRVKEAMADD</sequence>
<keyword evidence="3" id="KW-1185">Reference proteome</keyword>
<evidence type="ECO:0000313" key="2">
    <source>
        <dbReference type="EMBL" id="KAF4757756.1"/>
    </source>
</evidence>
<dbReference type="InterPro" id="IPR001969">
    <property type="entry name" value="Aspartic_peptidase_AS"/>
</dbReference>